<dbReference type="EMBL" id="KV441563">
    <property type="protein sequence ID" value="OAF98981.1"/>
    <property type="molecule type" value="Genomic_DNA"/>
</dbReference>
<sequence length="117" mass="12954">MASRVCVVATSAHVQYVHVLFCPVGATTQPSRKARPRRNRGLQHALLPHKLPIQERLPRLQTTFRLRCGMVPLPMAFLGLLTCMSATPSRPRDLAPSALLHPKALCVRLRGISDLLT</sequence>
<dbReference type="AlphaFoldDB" id="A0A177BW65"/>
<keyword evidence="2" id="KW-1185">Reference proteome</keyword>
<dbReference type="RefSeq" id="XP_018029347.1">
    <property type="nucleotide sequence ID" value="XM_018186107.1"/>
</dbReference>
<dbReference type="GeneID" id="28769593"/>
<evidence type="ECO:0000313" key="1">
    <source>
        <dbReference type="EMBL" id="OAF98981.1"/>
    </source>
</evidence>
<evidence type="ECO:0000313" key="2">
    <source>
        <dbReference type="Proteomes" id="UP000077069"/>
    </source>
</evidence>
<accession>A0A177BW65</accession>
<protein>
    <submittedName>
        <fullName evidence="1">Uncharacterized protein</fullName>
    </submittedName>
</protein>
<dbReference type="Proteomes" id="UP000077069">
    <property type="component" value="Unassembled WGS sequence"/>
</dbReference>
<organism evidence="1 2">
    <name type="scientific">Paraphaeosphaeria sporulosa</name>
    <dbReference type="NCBI Taxonomy" id="1460663"/>
    <lineage>
        <taxon>Eukaryota</taxon>
        <taxon>Fungi</taxon>
        <taxon>Dikarya</taxon>
        <taxon>Ascomycota</taxon>
        <taxon>Pezizomycotina</taxon>
        <taxon>Dothideomycetes</taxon>
        <taxon>Pleosporomycetidae</taxon>
        <taxon>Pleosporales</taxon>
        <taxon>Massarineae</taxon>
        <taxon>Didymosphaeriaceae</taxon>
        <taxon>Paraphaeosphaeria</taxon>
    </lineage>
</organism>
<reference evidence="1 2" key="1">
    <citation type="submission" date="2016-05" db="EMBL/GenBank/DDBJ databases">
        <title>Comparative analysis of secretome profiles of manganese(II)-oxidizing ascomycete fungi.</title>
        <authorList>
            <consortium name="DOE Joint Genome Institute"/>
            <person name="Zeiner C.A."/>
            <person name="Purvine S.O."/>
            <person name="Zink E.M."/>
            <person name="Wu S."/>
            <person name="Pasa-Tolic L."/>
            <person name="Chaput D.L."/>
            <person name="Haridas S."/>
            <person name="Grigoriev I.V."/>
            <person name="Santelli C.M."/>
            <person name="Hansel C.M."/>
        </authorList>
    </citation>
    <scope>NUCLEOTIDE SEQUENCE [LARGE SCALE GENOMIC DNA]</scope>
    <source>
        <strain evidence="1 2">AP3s5-JAC2a</strain>
    </source>
</reference>
<gene>
    <name evidence="1" type="ORF">CC84DRAFT_413525</name>
</gene>
<proteinExistence type="predicted"/>
<name>A0A177BW65_9PLEO</name>
<dbReference type="InParanoid" id="A0A177BW65"/>